<dbReference type="InterPro" id="IPR013500">
    <property type="entry name" value="TopoI_cat_euk"/>
</dbReference>
<sequence>MGHIGSIRAKYLNDVAARDVLKKQLAVAIYLIDRLAFRAGYEKIVFSGEDSTCFQYTTDVDVSVGKAIRQLHCGKSKTDKGI</sequence>
<name>D7L8M1_ARALL</name>
<organism evidence="3">
    <name type="scientific">Arabidopsis lyrata subsp. lyrata</name>
    <name type="common">Lyre-leaved rock-cress</name>
    <dbReference type="NCBI Taxonomy" id="81972"/>
    <lineage>
        <taxon>Eukaryota</taxon>
        <taxon>Viridiplantae</taxon>
        <taxon>Streptophyta</taxon>
        <taxon>Embryophyta</taxon>
        <taxon>Tracheophyta</taxon>
        <taxon>Spermatophyta</taxon>
        <taxon>Magnoliopsida</taxon>
        <taxon>eudicotyledons</taxon>
        <taxon>Gunneridae</taxon>
        <taxon>Pentapetalae</taxon>
        <taxon>rosids</taxon>
        <taxon>malvids</taxon>
        <taxon>Brassicales</taxon>
        <taxon>Brassicaceae</taxon>
        <taxon>Camelineae</taxon>
        <taxon>Arabidopsis</taxon>
    </lineage>
</organism>
<dbReference type="AlphaFoldDB" id="D7L8M1"/>
<dbReference type="GO" id="GO:0003677">
    <property type="term" value="F:DNA binding"/>
    <property type="evidence" value="ECO:0007669"/>
    <property type="project" value="InterPro"/>
</dbReference>
<dbReference type="GO" id="GO:0007059">
    <property type="term" value="P:chromosome segregation"/>
    <property type="evidence" value="ECO:0007669"/>
    <property type="project" value="TreeGrafter"/>
</dbReference>
<dbReference type="Gene3D" id="3.90.15.10">
    <property type="entry name" value="Topoisomerase I, Chain A, domain 3"/>
    <property type="match status" value="1"/>
</dbReference>
<dbReference type="GO" id="GO:0006260">
    <property type="term" value="P:DNA replication"/>
    <property type="evidence" value="ECO:0007669"/>
    <property type="project" value="TreeGrafter"/>
</dbReference>
<dbReference type="Proteomes" id="UP000008694">
    <property type="component" value="Unassembled WGS sequence"/>
</dbReference>
<dbReference type="HOGENOM" id="CLU_2561392_0_0_1"/>
<dbReference type="Pfam" id="PF01028">
    <property type="entry name" value="Topoisom_I"/>
    <property type="match status" value="1"/>
</dbReference>
<dbReference type="GO" id="GO:0006265">
    <property type="term" value="P:DNA topological change"/>
    <property type="evidence" value="ECO:0007669"/>
    <property type="project" value="InterPro"/>
</dbReference>
<protein>
    <submittedName>
        <fullName evidence="2">Predicted protein</fullName>
    </submittedName>
</protein>
<dbReference type="PANTHER" id="PTHR10290:SF23">
    <property type="entry name" value="DNA TOPOISOMERASE 1 BETA"/>
    <property type="match status" value="1"/>
</dbReference>
<dbReference type="eggNOG" id="KOG0981">
    <property type="taxonomic scope" value="Eukaryota"/>
</dbReference>
<evidence type="ECO:0000259" key="1">
    <source>
        <dbReference type="Pfam" id="PF01028"/>
    </source>
</evidence>
<dbReference type="EMBL" id="GL348715">
    <property type="protein sequence ID" value="EFH62047.1"/>
    <property type="molecule type" value="Genomic_DNA"/>
</dbReference>
<dbReference type="InterPro" id="IPR014711">
    <property type="entry name" value="TopoI_cat_a-hlx-sub_euk"/>
</dbReference>
<dbReference type="InterPro" id="IPR051062">
    <property type="entry name" value="Topoisomerase_IB"/>
</dbReference>
<dbReference type="STRING" id="81972.D7L8M1"/>
<feature type="domain" description="DNA topoisomerase I catalytic core eukaryotic-type" evidence="1">
    <location>
        <begin position="3"/>
        <end position="43"/>
    </location>
</feature>
<gene>
    <name evidence="2" type="ORF">ARALYDRAFT_673777</name>
</gene>
<dbReference type="InterPro" id="IPR011010">
    <property type="entry name" value="DNA_brk_join_enz"/>
</dbReference>
<dbReference type="PANTHER" id="PTHR10290">
    <property type="entry name" value="DNA TOPOISOMERASE I"/>
    <property type="match status" value="1"/>
</dbReference>
<dbReference type="SUPFAM" id="SSF56349">
    <property type="entry name" value="DNA breaking-rejoining enzymes"/>
    <property type="match status" value="1"/>
</dbReference>
<dbReference type="GO" id="GO:0003917">
    <property type="term" value="F:DNA topoisomerase type I (single strand cut, ATP-independent) activity"/>
    <property type="evidence" value="ECO:0007669"/>
    <property type="project" value="InterPro"/>
</dbReference>
<dbReference type="Gramene" id="Al_scaffold_0003_2974">
    <property type="protein sequence ID" value="Al_scaffold_0003_2974"/>
    <property type="gene ID" value="Al_scaffold_0003_2974"/>
</dbReference>
<dbReference type="GO" id="GO:0005730">
    <property type="term" value="C:nucleolus"/>
    <property type="evidence" value="ECO:0007669"/>
    <property type="project" value="TreeGrafter"/>
</dbReference>
<keyword evidence="3" id="KW-1185">Reference proteome</keyword>
<evidence type="ECO:0000313" key="2">
    <source>
        <dbReference type="EMBL" id="EFH62047.1"/>
    </source>
</evidence>
<proteinExistence type="predicted"/>
<reference evidence="3" key="1">
    <citation type="journal article" date="2011" name="Nat. Genet.">
        <title>The Arabidopsis lyrata genome sequence and the basis of rapid genome size change.</title>
        <authorList>
            <person name="Hu T.T."/>
            <person name="Pattyn P."/>
            <person name="Bakker E.G."/>
            <person name="Cao J."/>
            <person name="Cheng J.-F."/>
            <person name="Clark R.M."/>
            <person name="Fahlgren N."/>
            <person name="Fawcett J.A."/>
            <person name="Grimwood J."/>
            <person name="Gundlach H."/>
            <person name="Haberer G."/>
            <person name="Hollister J.D."/>
            <person name="Ossowski S."/>
            <person name="Ottilar R.P."/>
            <person name="Salamov A.A."/>
            <person name="Schneeberger K."/>
            <person name="Spannagl M."/>
            <person name="Wang X."/>
            <person name="Yang L."/>
            <person name="Nasrallah M.E."/>
            <person name="Bergelson J."/>
            <person name="Carrington J.C."/>
            <person name="Gaut B.S."/>
            <person name="Schmutz J."/>
            <person name="Mayer K.F.X."/>
            <person name="Van de Peer Y."/>
            <person name="Grigoriev I.V."/>
            <person name="Nordborg M."/>
            <person name="Weigel D."/>
            <person name="Guo Y.-L."/>
        </authorList>
    </citation>
    <scope>NUCLEOTIDE SEQUENCE [LARGE SCALE GENOMIC DNA]</scope>
    <source>
        <strain evidence="3">cv. MN47</strain>
    </source>
</reference>
<evidence type="ECO:0000313" key="3">
    <source>
        <dbReference type="Proteomes" id="UP000008694"/>
    </source>
</evidence>
<accession>D7L8M1</accession>